<dbReference type="InterPro" id="IPR010982">
    <property type="entry name" value="Lambda_DNA-bd_dom_sf"/>
</dbReference>
<keyword evidence="1" id="KW-0238">DNA-binding</keyword>
<evidence type="ECO:0000313" key="3">
    <source>
        <dbReference type="EMBL" id="GED07994.1"/>
    </source>
</evidence>
<proteinExistence type="predicted"/>
<evidence type="ECO:0000313" key="4">
    <source>
        <dbReference type="Proteomes" id="UP000316612"/>
    </source>
</evidence>
<dbReference type="Pfam" id="PF01381">
    <property type="entry name" value="HTH_3"/>
    <property type="match status" value="1"/>
</dbReference>
<keyword evidence="4" id="KW-1185">Reference proteome</keyword>
<dbReference type="Gene3D" id="1.10.260.40">
    <property type="entry name" value="lambda repressor-like DNA-binding domains"/>
    <property type="match status" value="1"/>
</dbReference>
<dbReference type="GO" id="GO:0003700">
    <property type="term" value="F:DNA-binding transcription factor activity"/>
    <property type="evidence" value="ECO:0007669"/>
    <property type="project" value="TreeGrafter"/>
</dbReference>
<dbReference type="PANTHER" id="PTHR46797:SF1">
    <property type="entry name" value="METHYLPHOSPHONATE SYNTHASE"/>
    <property type="match status" value="1"/>
</dbReference>
<dbReference type="PROSITE" id="PS50943">
    <property type="entry name" value="HTH_CROC1"/>
    <property type="match status" value="1"/>
</dbReference>
<dbReference type="GO" id="GO:0005829">
    <property type="term" value="C:cytosol"/>
    <property type="evidence" value="ECO:0007669"/>
    <property type="project" value="TreeGrafter"/>
</dbReference>
<dbReference type="CDD" id="cd00093">
    <property type="entry name" value="HTH_XRE"/>
    <property type="match status" value="1"/>
</dbReference>
<dbReference type="SMART" id="SM00530">
    <property type="entry name" value="HTH_XRE"/>
    <property type="match status" value="1"/>
</dbReference>
<feature type="domain" description="HTH cro/C1-type" evidence="2">
    <location>
        <begin position="31"/>
        <end position="86"/>
    </location>
</feature>
<evidence type="ECO:0000259" key="2">
    <source>
        <dbReference type="PROSITE" id="PS50943"/>
    </source>
</evidence>
<evidence type="ECO:0000256" key="1">
    <source>
        <dbReference type="ARBA" id="ARBA00023125"/>
    </source>
</evidence>
<dbReference type="SUPFAM" id="SSF47413">
    <property type="entry name" value="lambda repressor-like DNA-binding domains"/>
    <property type="match status" value="1"/>
</dbReference>
<dbReference type="InterPro" id="IPR001387">
    <property type="entry name" value="Cro/C1-type_HTH"/>
</dbReference>
<dbReference type="EMBL" id="BJNY01000041">
    <property type="protein sequence ID" value="GED07994.1"/>
    <property type="molecule type" value="Genomic_DNA"/>
</dbReference>
<gene>
    <name evidence="3" type="ORF">AUR04nite_35260</name>
</gene>
<dbReference type="Proteomes" id="UP000316612">
    <property type="component" value="Unassembled WGS sequence"/>
</dbReference>
<name>A0A4Y4DW45_GLUUR</name>
<dbReference type="AlphaFoldDB" id="A0A4Y4DW45"/>
<sequence length="86" mass="9382">MDYGEKARQDRHYFAELELLVDSLSEIGSLMQSVRKENGLTQEQLAELAGISERTLRSIEAGTGNPSFAAVLSTAAILGIKISVER</sequence>
<comment type="caution">
    <text evidence="3">The sequence shown here is derived from an EMBL/GenBank/DDBJ whole genome shotgun (WGS) entry which is preliminary data.</text>
</comment>
<protein>
    <recommendedName>
        <fullName evidence="2">HTH cro/C1-type domain-containing protein</fullName>
    </recommendedName>
</protein>
<reference evidence="3 4" key="1">
    <citation type="submission" date="2019-06" db="EMBL/GenBank/DDBJ databases">
        <title>Whole genome shotgun sequence of Glutamicibacter uratoxydans NBRC 15515.</title>
        <authorList>
            <person name="Hosoyama A."/>
            <person name="Uohara A."/>
            <person name="Ohji S."/>
            <person name="Ichikawa N."/>
        </authorList>
    </citation>
    <scope>NUCLEOTIDE SEQUENCE [LARGE SCALE GENOMIC DNA]</scope>
    <source>
        <strain evidence="3 4">NBRC 15515</strain>
    </source>
</reference>
<dbReference type="InterPro" id="IPR050807">
    <property type="entry name" value="TransReg_Diox_bact_type"/>
</dbReference>
<organism evidence="3 4">
    <name type="scientific">Glutamicibacter uratoxydans</name>
    <name type="common">Arthrobacter uratoxydans</name>
    <dbReference type="NCBI Taxonomy" id="43667"/>
    <lineage>
        <taxon>Bacteria</taxon>
        <taxon>Bacillati</taxon>
        <taxon>Actinomycetota</taxon>
        <taxon>Actinomycetes</taxon>
        <taxon>Micrococcales</taxon>
        <taxon>Micrococcaceae</taxon>
        <taxon>Glutamicibacter</taxon>
    </lineage>
</organism>
<dbReference type="PANTHER" id="PTHR46797">
    <property type="entry name" value="HTH-TYPE TRANSCRIPTIONAL REGULATOR"/>
    <property type="match status" value="1"/>
</dbReference>
<accession>A0A4Y4DW45</accession>
<dbReference type="GO" id="GO:0003677">
    <property type="term" value="F:DNA binding"/>
    <property type="evidence" value="ECO:0007669"/>
    <property type="project" value="UniProtKB-KW"/>
</dbReference>